<accession>A0A838WM43</accession>
<reference evidence="2 3" key="1">
    <citation type="journal article" date="2020" name="J. Appl. Phycol.">
        <title>Morphological changes and genome evolution in Raphidiopsis raciborskii CS-506 after 23 years in culture.</title>
        <authorList>
            <person name="Willis A."/>
            <person name="Bent S.J."/>
            <person name="Jameson I.D."/>
        </authorList>
    </citation>
    <scope>NUCLEOTIDE SEQUENCE [LARGE SCALE GENOMIC DNA]</scope>
    <source>
        <strain evidence="2 3">CS-506_A</strain>
    </source>
</reference>
<keyword evidence="1" id="KW-0472">Membrane</keyword>
<feature type="transmembrane region" description="Helical" evidence="1">
    <location>
        <begin position="20"/>
        <end position="44"/>
    </location>
</feature>
<name>A0A838WM43_9CYAN</name>
<proteinExistence type="predicted"/>
<organism evidence="2 3">
    <name type="scientific">Cylindrospermopsis raciborskii CS-506_A</name>
    <dbReference type="NCBI Taxonomy" id="2585140"/>
    <lineage>
        <taxon>Bacteria</taxon>
        <taxon>Bacillati</taxon>
        <taxon>Cyanobacteriota</taxon>
        <taxon>Cyanophyceae</taxon>
        <taxon>Nostocales</taxon>
        <taxon>Aphanizomenonaceae</taxon>
        <taxon>Cylindrospermopsis</taxon>
    </lineage>
</organism>
<dbReference type="NCBIfam" id="NF038303">
    <property type="entry name" value="EPS_HpsB"/>
    <property type="match status" value="1"/>
</dbReference>
<comment type="caution">
    <text evidence="2">The sequence shown here is derived from an EMBL/GenBank/DDBJ whole genome shotgun (WGS) entry which is preliminary data.</text>
</comment>
<gene>
    <name evidence="2" type="ORF">FHK98_09505</name>
</gene>
<evidence type="ECO:0000313" key="2">
    <source>
        <dbReference type="EMBL" id="MBA4465845.1"/>
    </source>
</evidence>
<dbReference type="Proteomes" id="UP000538075">
    <property type="component" value="Unassembled WGS sequence"/>
</dbReference>
<evidence type="ECO:0000313" key="3">
    <source>
        <dbReference type="Proteomes" id="UP000538075"/>
    </source>
</evidence>
<dbReference type="AlphaFoldDB" id="A0A838WM43"/>
<evidence type="ECO:0000256" key="1">
    <source>
        <dbReference type="SAM" id="Phobius"/>
    </source>
</evidence>
<dbReference type="EMBL" id="VDFG01000638">
    <property type="protein sequence ID" value="MBA4465845.1"/>
    <property type="molecule type" value="Genomic_DNA"/>
</dbReference>
<keyword evidence="1" id="KW-1133">Transmembrane helix</keyword>
<sequence length="228" mass="25125">MLDHLKKYLLFPVEEYDGFTVLESLVAISTLSLLLMVITPIWIMSTAIRMQSRRVEMAAQAATSFVNGVKIGSIVTPQVISEITPSQQASRNISTSPQDYLITSSEMPAPTSANGLYCYNQNGIIGFTECQNNSNNLFYIQAGTIATSSKNESYLLSIRVFRADIDFTQQIPINKSTPSPITHNLGDKQVPLIQMTTEITNNKTSFYSLCQRLGAIAPTTYSSSTLCQ</sequence>
<keyword evidence="1" id="KW-0812">Transmembrane</keyword>
<protein>
    <submittedName>
        <fullName evidence="2">PulG</fullName>
    </submittedName>
</protein>